<feature type="chain" id="PRO_5002357139" description="Wall-associated receptor kinase galacturonan-binding domain-containing protein" evidence="2">
    <location>
        <begin position="29"/>
        <end position="419"/>
    </location>
</feature>
<evidence type="ECO:0000313" key="3">
    <source>
        <dbReference type="EnsemblPlants" id="OMERI04G08600.1"/>
    </source>
</evidence>
<dbReference type="EnsemblPlants" id="OMERI04G08600.1">
    <property type="protein sequence ID" value="OMERI04G08600.1"/>
    <property type="gene ID" value="OMERI04G08600"/>
</dbReference>
<dbReference type="Gramene" id="OMERI04G08600.1">
    <property type="protein sequence ID" value="OMERI04G08600.1"/>
    <property type="gene ID" value="OMERI04G08600"/>
</dbReference>
<evidence type="ECO:0008006" key="5">
    <source>
        <dbReference type="Google" id="ProtNLM"/>
    </source>
</evidence>
<keyword evidence="1" id="KW-1133">Transmembrane helix</keyword>
<dbReference type="AlphaFoldDB" id="A0A0E0DD26"/>
<keyword evidence="1" id="KW-0812">Transmembrane</keyword>
<feature type="signal peptide" evidence="2">
    <location>
        <begin position="1"/>
        <end position="28"/>
    </location>
</feature>
<accession>A0A0E0DD26</accession>
<reference evidence="3" key="2">
    <citation type="submission" date="2018-05" db="EMBL/GenBank/DDBJ databases">
        <title>OmerRS3 (Oryza meridionalis Reference Sequence Version 3).</title>
        <authorList>
            <person name="Zhang J."/>
            <person name="Kudrna D."/>
            <person name="Lee S."/>
            <person name="Talag J."/>
            <person name="Welchert J."/>
            <person name="Wing R.A."/>
        </authorList>
    </citation>
    <scope>NUCLEOTIDE SEQUENCE [LARGE SCALE GENOMIC DNA]</scope>
    <source>
        <strain evidence="3">cv. OR44</strain>
    </source>
</reference>
<sequence length="419" mass="46317">MASYSELTILRLTIVFAAAVLLAGGAEAQCRLSCGGIYRHPLAFWHIGSGDDCALLPAYDVEVLSISLQLGCYNITSRKIDSSTWLFNLSVVPFMLSDSNKFTIVGCQLLAYISDLMSNYMSGCASSCPGATVVSATNGTCSGIGYCQTTIPRGLEYYEVSFGEILNTSEIYNLTPCSYAVLMDYSNFTFSTSYLASPLKYNTTYGGRQAPMMLDWAIFWGAPDCVEAQKNLTSYACKSDHSVCINYSSGTELAYMCNCSKGYHGNPYIVIFKTVVKILMSVNIPIVTRATENATIKMEDLTVSVMRVPEEMPIFQEDANWTFYNRKYDWHLSRISGIGIGLAVGLGILLILCGQYLLRKHRSNIEKQLRKKYFQKNQGLLLEQLISSDETASDNTKIFSLDELKKATNNFDATPIIGS</sequence>
<evidence type="ECO:0000256" key="1">
    <source>
        <dbReference type="SAM" id="Phobius"/>
    </source>
</evidence>
<dbReference type="PANTHER" id="PTHR33491">
    <property type="entry name" value="OSJNBA0016N04.9 PROTEIN"/>
    <property type="match status" value="1"/>
</dbReference>
<organism evidence="3">
    <name type="scientific">Oryza meridionalis</name>
    <dbReference type="NCBI Taxonomy" id="40149"/>
    <lineage>
        <taxon>Eukaryota</taxon>
        <taxon>Viridiplantae</taxon>
        <taxon>Streptophyta</taxon>
        <taxon>Embryophyta</taxon>
        <taxon>Tracheophyta</taxon>
        <taxon>Spermatophyta</taxon>
        <taxon>Magnoliopsida</taxon>
        <taxon>Liliopsida</taxon>
        <taxon>Poales</taxon>
        <taxon>Poaceae</taxon>
        <taxon>BOP clade</taxon>
        <taxon>Oryzoideae</taxon>
        <taxon>Oryzeae</taxon>
        <taxon>Oryzinae</taxon>
        <taxon>Oryza</taxon>
    </lineage>
</organism>
<dbReference type="Proteomes" id="UP000008021">
    <property type="component" value="Chromosome 4"/>
</dbReference>
<feature type="transmembrane region" description="Helical" evidence="1">
    <location>
        <begin position="335"/>
        <end position="358"/>
    </location>
</feature>
<evidence type="ECO:0000256" key="2">
    <source>
        <dbReference type="SAM" id="SignalP"/>
    </source>
</evidence>
<keyword evidence="2" id="KW-0732">Signal</keyword>
<keyword evidence="1" id="KW-0472">Membrane</keyword>
<evidence type="ECO:0000313" key="4">
    <source>
        <dbReference type="Proteomes" id="UP000008021"/>
    </source>
</evidence>
<dbReference type="STRING" id="40149.A0A0E0DD26"/>
<proteinExistence type="predicted"/>
<reference evidence="3" key="1">
    <citation type="submission" date="2015-04" db="UniProtKB">
        <authorList>
            <consortium name="EnsemblPlants"/>
        </authorList>
    </citation>
    <scope>IDENTIFICATION</scope>
</reference>
<name>A0A0E0DD26_9ORYZ</name>
<keyword evidence="4" id="KW-1185">Reference proteome</keyword>
<dbReference type="HOGENOM" id="CLU_000288_43_10_1"/>
<protein>
    <recommendedName>
        <fullName evidence="5">Wall-associated receptor kinase galacturonan-binding domain-containing protein</fullName>
    </recommendedName>
</protein>